<comment type="subcellular location">
    <subcellularLocation>
        <location evidence="1 7">Cell membrane</location>
        <topology evidence="1 7">Multi-pass membrane protein</topology>
    </subcellularLocation>
</comment>
<comment type="similarity">
    <text evidence="7">Belongs to the binding-protein-dependent transport system permease family.</text>
</comment>
<feature type="domain" description="ABC transmembrane type-1" evidence="8">
    <location>
        <begin position="84"/>
        <end position="276"/>
    </location>
</feature>
<accession>A0A401Z8I1</accession>
<dbReference type="AlphaFoldDB" id="A0A401Z8I1"/>
<dbReference type="EMBL" id="BIFQ01000001">
    <property type="protein sequence ID" value="GCE03180.1"/>
    <property type="molecule type" value="Genomic_DNA"/>
</dbReference>
<feature type="transmembrane region" description="Helical" evidence="7">
    <location>
        <begin position="119"/>
        <end position="140"/>
    </location>
</feature>
<keyword evidence="4 7" id="KW-0812">Transmembrane</keyword>
<sequence length="290" mass="32070">MSAITQKGMGRRRKRRTGKSMWLTHIILLLGGLIWVYPFLWMLGSSLKTDQDFFSQGLNIFPGKTIAWGNYPAAWNEASFGQYFINTVIVSGLTVAFVLLFTSMAGYAISRTSFPGKKLLLGLIALTLFLPHGYTILPIFDLIQRLGLLNSLSAVIVVETGGGLIFPTFLFIGYFSSMDKEIEDAARVDGAGFNQRFWMIMFPLAGPMLATVALFTFIGAWNNFFIPLVFTLANPELQTLAVGMYAFIGQNSTQWSYLTAGAVITLAPIMLVFIFLQRYFINGVAGAVKS</sequence>
<dbReference type="InterPro" id="IPR035906">
    <property type="entry name" value="MetI-like_sf"/>
</dbReference>
<proteinExistence type="inferred from homology"/>
<comment type="caution">
    <text evidence="9">The sequence shown here is derived from an EMBL/GenBank/DDBJ whole genome shotgun (WGS) entry which is preliminary data.</text>
</comment>
<keyword evidence="10" id="KW-1185">Reference proteome</keyword>
<evidence type="ECO:0000256" key="6">
    <source>
        <dbReference type="ARBA" id="ARBA00023136"/>
    </source>
</evidence>
<feature type="transmembrane region" description="Helical" evidence="7">
    <location>
        <begin position="152"/>
        <end position="176"/>
    </location>
</feature>
<dbReference type="PANTHER" id="PTHR43744:SF12">
    <property type="entry name" value="ABC TRANSPORTER PERMEASE PROTEIN MG189-RELATED"/>
    <property type="match status" value="1"/>
</dbReference>
<protein>
    <submittedName>
        <fullName evidence="9">Sugar ABC transporter permease</fullName>
    </submittedName>
</protein>
<organism evidence="9 10">
    <name type="scientific">Dictyobacter aurantiacus</name>
    <dbReference type="NCBI Taxonomy" id="1936993"/>
    <lineage>
        <taxon>Bacteria</taxon>
        <taxon>Bacillati</taxon>
        <taxon>Chloroflexota</taxon>
        <taxon>Ktedonobacteria</taxon>
        <taxon>Ktedonobacterales</taxon>
        <taxon>Dictyobacteraceae</taxon>
        <taxon>Dictyobacter</taxon>
    </lineage>
</organism>
<dbReference type="RefSeq" id="WP_126594482.1">
    <property type="nucleotide sequence ID" value="NZ_BIFQ01000001.1"/>
</dbReference>
<feature type="transmembrane region" description="Helical" evidence="7">
    <location>
        <begin position="255"/>
        <end position="276"/>
    </location>
</feature>
<evidence type="ECO:0000259" key="8">
    <source>
        <dbReference type="PROSITE" id="PS50928"/>
    </source>
</evidence>
<evidence type="ECO:0000256" key="3">
    <source>
        <dbReference type="ARBA" id="ARBA00022475"/>
    </source>
</evidence>
<evidence type="ECO:0000256" key="5">
    <source>
        <dbReference type="ARBA" id="ARBA00022989"/>
    </source>
</evidence>
<evidence type="ECO:0000256" key="2">
    <source>
        <dbReference type="ARBA" id="ARBA00022448"/>
    </source>
</evidence>
<dbReference type="PANTHER" id="PTHR43744">
    <property type="entry name" value="ABC TRANSPORTER PERMEASE PROTEIN MG189-RELATED-RELATED"/>
    <property type="match status" value="1"/>
</dbReference>
<dbReference type="GO" id="GO:0055085">
    <property type="term" value="P:transmembrane transport"/>
    <property type="evidence" value="ECO:0007669"/>
    <property type="project" value="InterPro"/>
</dbReference>
<dbReference type="OrthoDB" id="2063054at2"/>
<dbReference type="InterPro" id="IPR000515">
    <property type="entry name" value="MetI-like"/>
</dbReference>
<feature type="transmembrane region" description="Helical" evidence="7">
    <location>
        <begin position="197"/>
        <end position="218"/>
    </location>
</feature>
<evidence type="ECO:0000256" key="7">
    <source>
        <dbReference type="RuleBase" id="RU363032"/>
    </source>
</evidence>
<evidence type="ECO:0000256" key="4">
    <source>
        <dbReference type="ARBA" id="ARBA00022692"/>
    </source>
</evidence>
<dbReference type="GO" id="GO:0005886">
    <property type="term" value="C:plasma membrane"/>
    <property type="evidence" value="ECO:0007669"/>
    <property type="project" value="UniProtKB-SubCell"/>
</dbReference>
<dbReference type="Pfam" id="PF00528">
    <property type="entry name" value="BPD_transp_1"/>
    <property type="match status" value="1"/>
</dbReference>
<keyword evidence="5 7" id="KW-1133">Transmembrane helix</keyword>
<evidence type="ECO:0000313" key="10">
    <source>
        <dbReference type="Proteomes" id="UP000287224"/>
    </source>
</evidence>
<feature type="transmembrane region" description="Helical" evidence="7">
    <location>
        <begin position="21"/>
        <end position="43"/>
    </location>
</feature>
<evidence type="ECO:0000256" key="1">
    <source>
        <dbReference type="ARBA" id="ARBA00004651"/>
    </source>
</evidence>
<name>A0A401Z8I1_9CHLR</name>
<dbReference type="SUPFAM" id="SSF161098">
    <property type="entry name" value="MetI-like"/>
    <property type="match status" value="1"/>
</dbReference>
<dbReference type="Gene3D" id="1.10.3720.10">
    <property type="entry name" value="MetI-like"/>
    <property type="match status" value="1"/>
</dbReference>
<dbReference type="Proteomes" id="UP000287224">
    <property type="component" value="Unassembled WGS sequence"/>
</dbReference>
<dbReference type="CDD" id="cd06261">
    <property type="entry name" value="TM_PBP2"/>
    <property type="match status" value="1"/>
</dbReference>
<keyword evidence="6 7" id="KW-0472">Membrane</keyword>
<keyword evidence="3" id="KW-1003">Cell membrane</keyword>
<gene>
    <name evidence="9" type="ORF">KDAU_05090</name>
</gene>
<dbReference type="PROSITE" id="PS50928">
    <property type="entry name" value="ABC_TM1"/>
    <property type="match status" value="1"/>
</dbReference>
<reference evidence="10" key="1">
    <citation type="submission" date="2018-12" db="EMBL/GenBank/DDBJ databases">
        <title>Tengunoibacter tsumagoiensis gen. nov., sp. nov., Dictyobacter kobayashii sp. nov., D. alpinus sp. nov., and D. joshuensis sp. nov. and description of Dictyobacteraceae fam. nov. within the order Ktedonobacterales isolated from Tengu-no-mugimeshi.</title>
        <authorList>
            <person name="Wang C.M."/>
            <person name="Zheng Y."/>
            <person name="Sakai Y."/>
            <person name="Toyoda A."/>
            <person name="Minakuchi Y."/>
            <person name="Abe K."/>
            <person name="Yokota A."/>
            <person name="Yabe S."/>
        </authorList>
    </citation>
    <scope>NUCLEOTIDE SEQUENCE [LARGE SCALE GENOMIC DNA]</scope>
    <source>
        <strain evidence="10">S-27</strain>
    </source>
</reference>
<evidence type="ECO:0000313" key="9">
    <source>
        <dbReference type="EMBL" id="GCE03180.1"/>
    </source>
</evidence>
<feature type="transmembrane region" description="Helical" evidence="7">
    <location>
        <begin position="83"/>
        <end position="107"/>
    </location>
</feature>
<keyword evidence="2 7" id="KW-0813">Transport</keyword>